<dbReference type="PROSITE" id="PS00383">
    <property type="entry name" value="TYR_PHOSPHATASE_1"/>
    <property type="match status" value="1"/>
</dbReference>
<dbReference type="GO" id="GO:0043409">
    <property type="term" value="P:negative regulation of MAPK cascade"/>
    <property type="evidence" value="ECO:0007669"/>
    <property type="project" value="TreeGrafter"/>
</dbReference>
<dbReference type="InterPro" id="IPR000340">
    <property type="entry name" value="Dual-sp_phosphatase_cat-dom"/>
</dbReference>
<evidence type="ECO:0000313" key="11">
    <source>
        <dbReference type="Proteomes" id="UP000594262"/>
    </source>
</evidence>
<dbReference type="EC" id="3.1.3.16" evidence="2"/>
<dbReference type="AlphaFoldDB" id="A0A7M5U338"/>
<evidence type="ECO:0000256" key="4">
    <source>
        <dbReference type="ARBA" id="ARBA00022912"/>
    </source>
</evidence>
<protein>
    <recommendedName>
        <fullName evidence="2">protein-serine/threonine phosphatase</fullName>
        <ecNumber evidence="2">3.1.3.16</ecNumber>
    </recommendedName>
</protein>
<sequence>MGSVHSLQGNEPLKKEEVKYVKTIAYYVQDLKHLPRGMTKVLDHLYLGNWQDATDVEKLREVGITHIINTVDEGEKNTSTKKDFYGPDIEYMGFNSQDDEHYEIMKHFEDVHKFIENAKASGGKCLIHCMAGINRSGCLATAHVMLDQNIGPITAARFVYEKRGVLLSNNGFIERLVKFAVDRDLLYFDKDNILPLYGNH</sequence>
<dbReference type="PROSITE" id="PS50054">
    <property type="entry name" value="TYR_PHOSPHATASE_DUAL"/>
    <property type="match status" value="1"/>
</dbReference>
<evidence type="ECO:0000256" key="2">
    <source>
        <dbReference type="ARBA" id="ARBA00013081"/>
    </source>
</evidence>
<dbReference type="GO" id="GO:0008138">
    <property type="term" value="F:protein tyrosine/serine/threonine phosphatase activity"/>
    <property type="evidence" value="ECO:0007669"/>
    <property type="project" value="InterPro"/>
</dbReference>
<dbReference type="GeneID" id="136807889"/>
<evidence type="ECO:0000313" key="10">
    <source>
        <dbReference type="EnsemblMetazoa" id="CLYHEMP005571.1"/>
    </source>
</evidence>
<name>A0A7M5U338_9CNID</name>
<feature type="domain" description="Tyrosine-protein phosphatase" evidence="8">
    <location>
        <begin position="37"/>
        <end position="185"/>
    </location>
</feature>
<dbReference type="SUPFAM" id="SSF52799">
    <property type="entry name" value="(Phosphotyrosine protein) phosphatases II"/>
    <property type="match status" value="1"/>
</dbReference>
<dbReference type="Pfam" id="PF00782">
    <property type="entry name" value="DSPc"/>
    <property type="match status" value="1"/>
</dbReference>
<dbReference type="PRINTS" id="PR01908">
    <property type="entry name" value="ADSPHPHTASE"/>
</dbReference>
<dbReference type="InterPro" id="IPR016130">
    <property type="entry name" value="Tyr_Pase_AS"/>
</dbReference>
<comment type="catalytic activity">
    <reaction evidence="6">
        <text>O-phospho-L-threonyl-[protein] + H2O = L-threonyl-[protein] + phosphate</text>
        <dbReference type="Rhea" id="RHEA:47004"/>
        <dbReference type="Rhea" id="RHEA-COMP:11060"/>
        <dbReference type="Rhea" id="RHEA-COMP:11605"/>
        <dbReference type="ChEBI" id="CHEBI:15377"/>
        <dbReference type="ChEBI" id="CHEBI:30013"/>
        <dbReference type="ChEBI" id="CHEBI:43474"/>
        <dbReference type="ChEBI" id="CHEBI:61977"/>
        <dbReference type="EC" id="3.1.3.16"/>
    </reaction>
</comment>
<dbReference type="InterPro" id="IPR000387">
    <property type="entry name" value="Tyr_Pase_dom"/>
</dbReference>
<organism evidence="10 11">
    <name type="scientific">Clytia hemisphaerica</name>
    <dbReference type="NCBI Taxonomy" id="252671"/>
    <lineage>
        <taxon>Eukaryota</taxon>
        <taxon>Metazoa</taxon>
        <taxon>Cnidaria</taxon>
        <taxon>Hydrozoa</taxon>
        <taxon>Hydroidolina</taxon>
        <taxon>Leptothecata</taxon>
        <taxon>Obeliida</taxon>
        <taxon>Clytiidae</taxon>
        <taxon>Clytia</taxon>
    </lineage>
</organism>
<evidence type="ECO:0000256" key="3">
    <source>
        <dbReference type="ARBA" id="ARBA00022801"/>
    </source>
</evidence>
<keyword evidence="3" id="KW-0378">Hydrolase</keyword>
<dbReference type="PANTHER" id="PTHR45682:SF5">
    <property type="entry name" value="DUAL SPECIFICITY PROTEIN PHOSPHATASE"/>
    <property type="match status" value="1"/>
</dbReference>
<dbReference type="SMART" id="SM00195">
    <property type="entry name" value="DSPc"/>
    <property type="match status" value="1"/>
</dbReference>
<keyword evidence="4" id="KW-0904">Protein phosphatase</keyword>
<dbReference type="Gene3D" id="3.90.190.10">
    <property type="entry name" value="Protein tyrosine phosphatase superfamily"/>
    <property type="match status" value="1"/>
</dbReference>
<evidence type="ECO:0000259" key="8">
    <source>
        <dbReference type="PROSITE" id="PS50054"/>
    </source>
</evidence>
<dbReference type="EnsemblMetazoa" id="CLYHEMT005571.1">
    <property type="protein sequence ID" value="CLYHEMP005571.1"/>
    <property type="gene ID" value="CLYHEMG005571"/>
</dbReference>
<dbReference type="Proteomes" id="UP000594262">
    <property type="component" value="Unplaced"/>
</dbReference>
<accession>A0A7M5U338</accession>
<dbReference type="OrthoDB" id="426001at2759"/>
<keyword evidence="11" id="KW-1185">Reference proteome</keyword>
<dbReference type="GO" id="GO:0033549">
    <property type="term" value="F:MAP kinase phosphatase activity"/>
    <property type="evidence" value="ECO:0007669"/>
    <property type="project" value="TreeGrafter"/>
</dbReference>
<dbReference type="GO" id="GO:0005737">
    <property type="term" value="C:cytoplasm"/>
    <property type="evidence" value="ECO:0007669"/>
    <property type="project" value="TreeGrafter"/>
</dbReference>
<dbReference type="InterPro" id="IPR029021">
    <property type="entry name" value="Prot-tyrosine_phosphatase-like"/>
</dbReference>
<comment type="similarity">
    <text evidence="1">Belongs to the protein-tyrosine phosphatase family. Non-receptor class dual specificity subfamily.</text>
</comment>
<comment type="catalytic activity">
    <reaction evidence="5">
        <text>O-phospho-L-seryl-[protein] + H2O = L-seryl-[protein] + phosphate</text>
        <dbReference type="Rhea" id="RHEA:20629"/>
        <dbReference type="Rhea" id="RHEA-COMP:9863"/>
        <dbReference type="Rhea" id="RHEA-COMP:11604"/>
        <dbReference type="ChEBI" id="CHEBI:15377"/>
        <dbReference type="ChEBI" id="CHEBI:29999"/>
        <dbReference type="ChEBI" id="CHEBI:43474"/>
        <dbReference type="ChEBI" id="CHEBI:83421"/>
        <dbReference type="EC" id="3.1.3.16"/>
    </reaction>
</comment>
<proteinExistence type="inferred from homology"/>
<evidence type="ECO:0000256" key="7">
    <source>
        <dbReference type="PIRSR" id="PIRSR620405-1"/>
    </source>
</evidence>
<dbReference type="PROSITE" id="PS50056">
    <property type="entry name" value="TYR_PHOSPHATASE_2"/>
    <property type="match status" value="1"/>
</dbReference>
<evidence type="ECO:0000256" key="1">
    <source>
        <dbReference type="ARBA" id="ARBA00008601"/>
    </source>
</evidence>
<dbReference type="RefSeq" id="XP_066920608.1">
    <property type="nucleotide sequence ID" value="XM_067064507.1"/>
</dbReference>
<dbReference type="InterPro" id="IPR020405">
    <property type="entry name" value="Atypical_DUSP_subfamA"/>
</dbReference>
<dbReference type="InterPro" id="IPR020422">
    <property type="entry name" value="TYR_PHOSPHATASE_DUAL_dom"/>
</dbReference>
<evidence type="ECO:0000256" key="5">
    <source>
        <dbReference type="ARBA" id="ARBA00047761"/>
    </source>
</evidence>
<feature type="active site" description="Phosphocysteine intermediate" evidence="7">
    <location>
        <position position="129"/>
    </location>
</feature>
<dbReference type="CDD" id="cd14498">
    <property type="entry name" value="DSP"/>
    <property type="match status" value="1"/>
</dbReference>
<dbReference type="GO" id="GO:0004722">
    <property type="term" value="F:protein serine/threonine phosphatase activity"/>
    <property type="evidence" value="ECO:0007669"/>
    <property type="project" value="UniProtKB-EC"/>
</dbReference>
<dbReference type="PANTHER" id="PTHR45682">
    <property type="entry name" value="AGAP008228-PA"/>
    <property type="match status" value="1"/>
</dbReference>
<feature type="domain" description="Tyrosine specific protein phosphatases" evidence="9">
    <location>
        <begin position="106"/>
        <end position="163"/>
    </location>
</feature>
<evidence type="ECO:0000256" key="6">
    <source>
        <dbReference type="ARBA" id="ARBA00048336"/>
    </source>
</evidence>
<reference evidence="10" key="1">
    <citation type="submission" date="2021-01" db="UniProtKB">
        <authorList>
            <consortium name="EnsemblMetazoa"/>
        </authorList>
    </citation>
    <scope>IDENTIFICATION</scope>
</reference>
<evidence type="ECO:0000259" key="9">
    <source>
        <dbReference type="PROSITE" id="PS50056"/>
    </source>
</evidence>